<feature type="domain" description="HTH cro/C1-type" evidence="3">
    <location>
        <begin position="6"/>
        <end position="60"/>
    </location>
</feature>
<dbReference type="PROSITE" id="PS50943">
    <property type="entry name" value="HTH_CROC1"/>
    <property type="match status" value="1"/>
</dbReference>
<dbReference type="InterPro" id="IPR010982">
    <property type="entry name" value="Lambda_DNA-bd_dom_sf"/>
</dbReference>
<dbReference type="Gene3D" id="1.10.260.40">
    <property type="entry name" value="lambda repressor-like DNA-binding domains"/>
    <property type="match status" value="1"/>
</dbReference>
<evidence type="ECO:0000256" key="1">
    <source>
        <dbReference type="ARBA" id="ARBA00023125"/>
    </source>
</evidence>
<dbReference type="Proteomes" id="UP000095256">
    <property type="component" value="Unassembled WGS sequence"/>
</dbReference>
<comment type="caution">
    <text evidence="4">The sequence shown here is derived from an EMBL/GenBank/DDBJ whole genome shotgun (WGS) entry which is preliminary data.</text>
</comment>
<dbReference type="SMART" id="SM00530">
    <property type="entry name" value="HTH_XRE"/>
    <property type="match status" value="1"/>
</dbReference>
<reference evidence="4 5" key="1">
    <citation type="submission" date="2016-09" db="EMBL/GenBank/DDBJ databases">
        <authorList>
            <person name="Capua I."/>
            <person name="De Benedictis P."/>
            <person name="Joannis T."/>
            <person name="Lombin L.H."/>
            <person name="Cattoli G."/>
        </authorList>
    </citation>
    <scope>NUCLEOTIDE SEQUENCE [LARGE SCALE GENOMIC DNA]</scope>
    <source>
        <strain evidence="4 5">LMG 25899</strain>
    </source>
</reference>
<dbReference type="GO" id="GO:0003677">
    <property type="term" value="F:DNA binding"/>
    <property type="evidence" value="ECO:0007669"/>
    <property type="project" value="UniProtKB-KW"/>
</dbReference>
<keyword evidence="2" id="KW-1133">Transmembrane helix</keyword>
<dbReference type="PANTHER" id="PTHR46558:SF4">
    <property type="entry name" value="DNA-BIDING PHAGE PROTEIN"/>
    <property type="match status" value="1"/>
</dbReference>
<dbReference type="EMBL" id="MIEK01000081">
    <property type="protein sequence ID" value="OEH80714.1"/>
    <property type="molecule type" value="Genomic_DNA"/>
</dbReference>
<accession>A0A1E5KS65</accession>
<dbReference type="AlphaFoldDB" id="A0A1E5KS65"/>
<evidence type="ECO:0000313" key="5">
    <source>
        <dbReference type="Proteomes" id="UP000095256"/>
    </source>
</evidence>
<keyword evidence="1" id="KW-0238">DNA-binding</keyword>
<dbReference type="Pfam" id="PF01381">
    <property type="entry name" value="HTH_3"/>
    <property type="match status" value="1"/>
</dbReference>
<gene>
    <name evidence="4" type="ORF">BCR26_06835</name>
</gene>
<keyword evidence="2" id="KW-0472">Membrane</keyword>
<dbReference type="SUPFAM" id="SSF47413">
    <property type="entry name" value="lambda repressor-like DNA-binding domains"/>
    <property type="match status" value="1"/>
</dbReference>
<dbReference type="OrthoDB" id="5190137at2"/>
<feature type="transmembrane region" description="Helical" evidence="2">
    <location>
        <begin position="80"/>
        <end position="107"/>
    </location>
</feature>
<keyword evidence="2" id="KW-0812">Transmembrane</keyword>
<name>A0A1E5KS65_9ENTE</name>
<protein>
    <recommendedName>
        <fullName evidence="3">HTH cro/C1-type domain-containing protein</fullName>
    </recommendedName>
</protein>
<sequence>MENNRLKEYRKKKSLTQQELADELNVSRQTISKWENGQSEPDINSITKLSMIFNTSYEEIISWFSDKQTKKHSSIDKVKFLFLYLATIETINLVIFIIFIFFLLYFLKISS</sequence>
<proteinExistence type="predicted"/>
<dbReference type="CDD" id="cd00093">
    <property type="entry name" value="HTH_XRE"/>
    <property type="match status" value="1"/>
</dbReference>
<evidence type="ECO:0000256" key="2">
    <source>
        <dbReference type="SAM" id="Phobius"/>
    </source>
</evidence>
<dbReference type="PANTHER" id="PTHR46558">
    <property type="entry name" value="TRACRIPTIONAL REGULATORY PROTEIN-RELATED-RELATED"/>
    <property type="match status" value="1"/>
</dbReference>
<keyword evidence="5" id="KW-1185">Reference proteome</keyword>
<organism evidence="4 5">
    <name type="scientific">Enterococcus rivorum</name>
    <dbReference type="NCBI Taxonomy" id="762845"/>
    <lineage>
        <taxon>Bacteria</taxon>
        <taxon>Bacillati</taxon>
        <taxon>Bacillota</taxon>
        <taxon>Bacilli</taxon>
        <taxon>Lactobacillales</taxon>
        <taxon>Enterococcaceae</taxon>
        <taxon>Enterococcus</taxon>
    </lineage>
</organism>
<dbReference type="STRING" id="762845.BCR26_06835"/>
<evidence type="ECO:0000259" key="3">
    <source>
        <dbReference type="PROSITE" id="PS50943"/>
    </source>
</evidence>
<dbReference type="RefSeq" id="WP_069700232.1">
    <property type="nucleotide sequence ID" value="NZ_JAGGMA010000001.1"/>
</dbReference>
<evidence type="ECO:0000313" key="4">
    <source>
        <dbReference type="EMBL" id="OEH80714.1"/>
    </source>
</evidence>
<dbReference type="InterPro" id="IPR001387">
    <property type="entry name" value="Cro/C1-type_HTH"/>
</dbReference>